<reference evidence="4" key="1">
    <citation type="submission" date="2016-10" db="EMBL/GenBank/DDBJ databases">
        <authorList>
            <person name="Varghese N."/>
            <person name="Submissions S."/>
        </authorList>
    </citation>
    <scope>NUCLEOTIDE SEQUENCE [LARGE SCALE GENOMIC DNA]</scope>
    <source>
        <strain evidence="4">DSM 16858</strain>
    </source>
</reference>
<dbReference type="InterPro" id="IPR011055">
    <property type="entry name" value="Dup_hybrid_motif"/>
</dbReference>
<keyword evidence="4" id="KW-1185">Reference proteome</keyword>
<dbReference type="InterPro" id="IPR050570">
    <property type="entry name" value="Cell_wall_metabolism_enzyme"/>
</dbReference>
<name>A0A1I0L557_9BACT</name>
<protein>
    <submittedName>
        <fullName evidence="3">Peptidase family M23</fullName>
    </submittedName>
</protein>
<dbReference type="PANTHER" id="PTHR21666:SF270">
    <property type="entry name" value="MUREIN HYDROLASE ACTIVATOR ENVC"/>
    <property type="match status" value="1"/>
</dbReference>
<dbReference type="AlphaFoldDB" id="A0A1I0L557"/>
<feature type="compositionally biased region" description="Polar residues" evidence="1">
    <location>
        <begin position="66"/>
        <end position="87"/>
    </location>
</feature>
<evidence type="ECO:0000256" key="1">
    <source>
        <dbReference type="SAM" id="MobiDB-lite"/>
    </source>
</evidence>
<organism evidence="3 4">
    <name type="scientific">Stigmatella erecta</name>
    <dbReference type="NCBI Taxonomy" id="83460"/>
    <lineage>
        <taxon>Bacteria</taxon>
        <taxon>Pseudomonadati</taxon>
        <taxon>Myxococcota</taxon>
        <taxon>Myxococcia</taxon>
        <taxon>Myxococcales</taxon>
        <taxon>Cystobacterineae</taxon>
        <taxon>Archangiaceae</taxon>
        <taxon>Stigmatella</taxon>
    </lineage>
</organism>
<feature type="compositionally biased region" description="Gly residues" evidence="1">
    <location>
        <begin position="1"/>
        <end position="20"/>
    </location>
</feature>
<evidence type="ECO:0000313" key="3">
    <source>
        <dbReference type="EMBL" id="SEU34022.1"/>
    </source>
</evidence>
<proteinExistence type="predicted"/>
<dbReference type="GO" id="GO:0004222">
    <property type="term" value="F:metalloendopeptidase activity"/>
    <property type="evidence" value="ECO:0007669"/>
    <property type="project" value="TreeGrafter"/>
</dbReference>
<feature type="compositionally biased region" description="Low complexity" evidence="1">
    <location>
        <begin position="21"/>
        <end position="30"/>
    </location>
</feature>
<feature type="compositionally biased region" description="Basic and acidic residues" evidence="1">
    <location>
        <begin position="223"/>
        <end position="232"/>
    </location>
</feature>
<dbReference type="SUPFAM" id="SSF51261">
    <property type="entry name" value="Duplicated hybrid motif"/>
    <property type="match status" value="1"/>
</dbReference>
<dbReference type="EMBL" id="FOIJ01000018">
    <property type="protein sequence ID" value="SEU34022.1"/>
    <property type="molecule type" value="Genomic_DNA"/>
</dbReference>
<dbReference type="Proteomes" id="UP000199181">
    <property type="component" value="Unassembled WGS sequence"/>
</dbReference>
<dbReference type="Pfam" id="PF01551">
    <property type="entry name" value="Peptidase_M23"/>
    <property type="match status" value="1"/>
</dbReference>
<dbReference type="Gene3D" id="2.70.70.10">
    <property type="entry name" value="Glucose Permease (Domain IIA)"/>
    <property type="match status" value="1"/>
</dbReference>
<feature type="region of interest" description="Disordered" evidence="1">
    <location>
        <begin position="1"/>
        <end position="96"/>
    </location>
</feature>
<dbReference type="InterPro" id="IPR016047">
    <property type="entry name" value="M23ase_b-sheet_dom"/>
</dbReference>
<feature type="region of interest" description="Disordered" evidence="1">
    <location>
        <begin position="109"/>
        <end position="140"/>
    </location>
</feature>
<feature type="domain" description="M23ase beta-sheet core" evidence="2">
    <location>
        <begin position="129"/>
        <end position="221"/>
    </location>
</feature>
<sequence length="245" mass="24304">MGVGGASSSGGSKGGGGARGSSGSSSSKSGGATGKGSTGTQKSAGATGTQKSASATGKTAKEAQKSTKTQPSKAQPKSTKAQPQQTPAKKGLKAQDTYAAASLKACPVTGPLRSPMSTRTHPITGKTHTHKGIDISAPTGTPVRATHDGVVSASSFQYDAKKGTGYGNHVTIDGASVRTLSAHLTERNVKVGDTVKAGDVIGTVGTTGGVTGAHLHFETSQRTADGWDRKDPQGVLSGSGLDCLD</sequence>
<dbReference type="PANTHER" id="PTHR21666">
    <property type="entry name" value="PEPTIDASE-RELATED"/>
    <property type="match status" value="1"/>
</dbReference>
<evidence type="ECO:0000259" key="2">
    <source>
        <dbReference type="Pfam" id="PF01551"/>
    </source>
</evidence>
<feature type="region of interest" description="Disordered" evidence="1">
    <location>
        <begin position="223"/>
        <end position="245"/>
    </location>
</feature>
<gene>
    <name evidence="3" type="ORF">SAMN05443639_11843</name>
</gene>
<dbReference type="RefSeq" id="WP_093525045.1">
    <property type="nucleotide sequence ID" value="NZ_FOIJ01000018.1"/>
</dbReference>
<accession>A0A1I0L557</accession>
<dbReference type="CDD" id="cd12797">
    <property type="entry name" value="M23_peptidase"/>
    <property type="match status" value="1"/>
</dbReference>
<evidence type="ECO:0000313" key="4">
    <source>
        <dbReference type="Proteomes" id="UP000199181"/>
    </source>
</evidence>
<feature type="compositionally biased region" description="Polar residues" evidence="1">
    <location>
        <begin position="46"/>
        <end position="57"/>
    </location>
</feature>